<evidence type="ECO:0000313" key="4">
    <source>
        <dbReference type="Proteomes" id="UP000318720"/>
    </source>
</evidence>
<dbReference type="EMBL" id="SPAZ01000092">
    <property type="protein sequence ID" value="TQE36369.1"/>
    <property type="molecule type" value="Genomic_DNA"/>
</dbReference>
<dbReference type="SUPFAM" id="SSF51182">
    <property type="entry name" value="RmlC-like cupins"/>
    <property type="match status" value="1"/>
</dbReference>
<feature type="domain" description="Cupin type-2" evidence="2">
    <location>
        <begin position="187"/>
        <end position="251"/>
    </location>
</feature>
<dbReference type="CDD" id="cd08860">
    <property type="entry name" value="TcmN_ARO-CYC_like"/>
    <property type="match status" value="1"/>
</dbReference>
<dbReference type="Pfam" id="PF07883">
    <property type="entry name" value="Cupin_2"/>
    <property type="match status" value="1"/>
</dbReference>
<comment type="caution">
    <text evidence="3">The sequence shown here is derived from an EMBL/GenBank/DDBJ whole genome shotgun (WGS) entry which is preliminary data.</text>
</comment>
<dbReference type="PANTHER" id="PTHR36114:SF1">
    <property type="entry name" value="16.7 KDA PROTEIN IN WHIE LOCUS"/>
    <property type="match status" value="1"/>
</dbReference>
<dbReference type="InterPro" id="IPR052044">
    <property type="entry name" value="PKS_Associated_Protein"/>
</dbReference>
<dbReference type="InterPro" id="IPR013096">
    <property type="entry name" value="Cupin_2"/>
</dbReference>
<dbReference type="Gene3D" id="3.30.530.20">
    <property type="match status" value="1"/>
</dbReference>
<dbReference type="InterPro" id="IPR005031">
    <property type="entry name" value="COQ10_START"/>
</dbReference>
<dbReference type="AlphaFoldDB" id="A0AAE9B1B1"/>
<proteinExistence type="predicted"/>
<dbReference type="Pfam" id="PF03364">
    <property type="entry name" value="Polyketide_cyc"/>
    <property type="match status" value="1"/>
</dbReference>
<dbReference type="InterPro" id="IPR023393">
    <property type="entry name" value="START-like_dom_sf"/>
</dbReference>
<dbReference type="Proteomes" id="UP000318720">
    <property type="component" value="Unassembled WGS sequence"/>
</dbReference>
<reference evidence="3 4" key="1">
    <citation type="submission" date="2019-03" db="EMBL/GenBank/DDBJ databases">
        <title>Comparative genomic analyses of the sweetpotato soil rot pathogen, Streptomyces ipomoeae.</title>
        <authorList>
            <person name="Ruschel Soares N."/>
            <person name="Badger J.H."/>
            <person name="Huguet-Tapia J.C."/>
            <person name="Clark C.A."/>
            <person name="Pettis G.S."/>
        </authorList>
    </citation>
    <scope>NUCLEOTIDE SEQUENCE [LARGE SCALE GENOMIC DNA]</scope>
    <source>
        <strain evidence="3 4">88-35</strain>
    </source>
</reference>
<gene>
    <name evidence="3" type="ORF">Sipo8835_10355</name>
</gene>
<dbReference type="InterPro" id="IPR014710">
    <property type="entry name" value="RmlC-like_jellyroll"/>
</dbReference>
<dbReference type="Gene3D" id="2.60.120.10">
    <property type="entry name" value="Jelly Rolls"/>
    <property type="match status" value="1"/>
</dbReference>
<evidence type="ECO:0000259" key="1">
    <source>
        <dbReference type="Pfam" id="PF03364"/>
    </source>
</evidence>
<evidence type="ECO:0000313" key="3">
    <source>
        <dbReference type="EMBL" id="TQE36369.1"/>
    </source>
</evidence>
<accession>A0AAE9B1B1</accession>
<organism evidence="3 4">
    <name type="scientific">Streptomyces ipomoeae</name>
    <dbReference type="NCBI Taxonomy" id="103232"/>
    <lineage>
        <taxon>Bacteria</taxon>
        <taxon>Bacillati</taxon>
        <taxon>Actinomycetota</taxon>
        <taxon>Actinomycetes</taxon>
        <taxon>Kitasatosporales</taxon>
        <taxon>Streptomycetaceae</taxon>
        <taxon>Streptomyces</taxon>
    </lineage>
</organism>
<name>A0AAE9B1B1_9ACTN</name>
<dbReference type="RefSeq" id="WP_009309224.1">
    <property type="nucleotide sequence ID" value="NZ_JARAVA010000026.1"/>
</dbReference>
<dbReference type="InterPro" id="IPR011051">
    <property type="entry name" value="RmlC_Cupin_sf"/>
</dbReference>
<protein>
    <submittedName>
        <fullName evidence="3">Cupin domain-containing protein</fullName>
    </submittedName>
</protein>
<sequence>MIGHTDNQIEIDAPIGFVWAQTNDVRDWPNLFTEYASVEVLEETGNSVVFRLTMHPDEQGRVWSWVSERGWDQDTRTVRARRVETGPFEFMNITWTYEELAPDRTRMRWVQDFRMKPDAPVDTAGMTDRINTNTPVQMEHIKACVERRRRRPVGFHDVPPNTRRGGDLRTLVAPGTVGSSAGFCGAVRLRPGEKVAEHYHPYSEEFLFVTDGELRVDLDDEPVPLTAEQGLLIPRNVRHRLVNVGRTDALAVFHLSPLAPRPELGHVDTEAAPAAEAAPAPVAS</sequence>
<dbReference type="PANTHER" id="PTHR36114">
    <property type="entry name" value="16.7 KDA PROTEIN IN WHIE LOCUS"/>
    <property type="match status" value="1"/>
</dbReference>
<dbReference type="CDD" id="cd06991">
    <property type="entry name" value="cupin_TcmJ-like"/>
    <property type="match status" value="1"/>
</dbReference>
<dbReference type="SUPFAM" id="SSF55961">
    <property type="entry name" value="Bet v1-like"/>
    <property type="match status" value="1"/>
</dbReference>
<feature type="domain" description="Coenzyme Q-binding protein COQ10 START" evidence="1">
    <location>
        <begin position="11"/>
        <end position="121"/>
    </location>
</feature>
<evidence type="ECO:0000259" key="2">
    <source>
        <dbReference type="Pfam" id="PF07883"/>
    </source>
</evidence>